<name>A0A6N2AFI8_SOLCI</name>
<organism evidence="1">
    <name type="scientific">Solanum chilense</name>
    <name type="common">Tomato</name>
    <name type="synonym">Lycopersicon chilense</name>
    <dbReference type="NCBI Taxonomy" id="4083"/>
    <lineage>
        <taxon>Eukaryota</taxon>
        <taxon>Viridiplantae</taxon>
        <taxon>Streptophyta</taxon>
        <taxon>Embryophyta</taxon>
        <taxon>Tracheophyta</taxon>
        <taxon>Spermatophyta</taxon>
        <taxon>Magnoliopsida</taxon>
        <taxon>eudicotyledons</taxon>
        <taxon>Gunneridae</taxon>
        <taxon>Pentapetalae</taxon>
        <taxon>asterids</taxon>
        <taxon>lamiids</taxon>
        <taxon>Solanales</taxon>
        <taxon>Solanaceae</taxon>
        <taxon>Solanoideae</taxon>
        <taxon>Solaneae</taxon>
        <taxon>Solanum</taxon>
        <taxon>Solanum subgen. Lycopersicon</taxon>
    </lineage>
</organism>
<dbReference type="AlphaFoldDB" id="A0A6N2AFI8"/>
<sequence>MFRKHKHHVRFLKKLEDILLGLQIMLSASINRHVSQWCNKLRSVVGGTKNLIEEVNYEALRLEVEGQHQNLAETSNQQEACGEF</sequence>
<evidence type="ECO:0008006" key="2">
    <source>
        <dbReference type="Google" id="ProtNLM"/>
    </source>
</evidence>
<protein>
    <recommendedName>
        <fullName evidence="2">Rx N-terminal domain-containing protein</fullName>
    </recommendedName>
</protein>
<proteinExistence type="predicted"/>
<accession>A0A6N2AFI8</accession>
<gene>
    <name evidence="1" type="ORF">EJD97_019557</name>
</gene>
<reference evidence="1" key="1">
    <citation type="submission" date="2019-05" db="EMBL/GenBank/DDBJ databases">
        <title>The de novo reference genome and transcriptome assemblies of the wild tomato species Solanum chilense.</title>
        <authorList>
            <person name="Stam R."/>
            <person name="Nosenko T."/>
            <person name="Hoerger A.C."/>
            <person name="Stephan W."/>
            <person name="Seidel M.A."/>
            <person name="Kuhn J.M.M."/>
            <person name="Haberer G."/>
            <person name="Tellier A."/>
        </authorList>
    </citation>
    <scope>NUCLEOTIDE SEQUENCE</scope>
    <source>
        <tissue evidence="1">Mature leaves</tissue>
    </source>
</reference>
<comment type="caution">
    <text evidence="1">The sequence shown here is derived from an EMBL/GenBank/DDBJ whole genome shotgun (WGS) entry which is preliminary data.</text>
</comment>
<evidence type="ECO:0000313" key="1">
    <source>
        <dbReference type="EMBL" id="TMW80469.1"/>
    </source>
</evidence>
<dbReference type="EMBL" id="RXGB01055393">
    <property type="protein sequence ID" value="TMW80469.1"/>
    <property type="molecule type" value="Genomic_DNA"/>
</dbReference>